<protein>
    <submittedName>
        <fullName evidence="1">Diguanylate cyclase</fullName>
    </submittedName>
</protein>
<dbReference type="Proteomes" id="UP000308530">
    <property type="component" value="Chromosome"/>
</dbReference>
<dbReference type="InterPro" id="IPR035965">
    <property type="entry name" value="PAS-like_dom_sf"/>
</dbReference>
<dbReference type="RefSeq" id="WP_138288869.1">
    <property type="nucleotide sequence ID" value="NZ_CP058350.1"/>
</dbReference>
<reference evidence="1 2" key="1">
    <citation type="submission" date="2020-06" db="EMBL/GenBank/DDBJ databases">
        <title>Genome sequence of Rhizobium sp strain ADMK78.</title>
        <authorList>
            <person name="Rahi P."/>
        </authorList>
    </citation>
    <scope>NUCLEOTIDE SEQUENCE [LARGE SCALE GENOMIC DNA]</scope>
    <source>
        <strain evidence="1 2">ADMK78</strain>
    </source>
</reference>
<evidence type="ECO:0000313" key="1">
    <source>
        <dbReference type="EMBL" id="QLF68232.1"/>
    </source>
</evidence>
<accession>A0ABX6QIG7</accession>
<dbReference type="SUPFAM" id="SSF55785">
    <property type="entry name" value="PYP-like sensor domain (PAS domain)"/>
    <property type="match status" value="1"/>
</dbReference>
<keyword evidence="2" id="KW-1185">Reference proteome</keyword>
<gene>
    <name evidence="1" type="ORF">FE840_000945</name>
</gene>
<name>A0ABX6QIG7_9HYPH</name>
<sequence length="336" mass="37626">MYTIYVLNDADLDQFREEFSWLNFPPTVCQVSVYLGDLGDVARVEACTRGAQGELLEYDIDALGGRTMLGLLRFAPRGTKLTDDCPEEVLVRELLERLPIADGSKSLQDVNLERRSLLDKAYARILEIADEKFCEAIQESDSAVEKNRLERIRQSLPASIAEVKDAHRGLFVEIDLWRLVAIVRDEYSLPADYDPVVIDPDSKVPKSRASALEVATQADPIIEAIFDLSPVAFSISTIGEKRSRYVRVNRKYLELIGKNWDELAGSEMVSSGVVVDSDDGRAERLAMLDSEGGYSGKKAQIRNARGEIIPVIISARRLFLSGQFYDFEVLVPEKET</sequence>
<evidence type="ECO:0000313" key="2">
    <source>
        <dbReference type="Proteomes" id="UP000308530"/>
    </source>
</evidence>
<organism evidence="1 2">
    <name type="scientific">Peteryoungia desertarenae</name>
    <dbReference type="NCBI Taxonomy" id="1813451"/>
    <lineage>
        <taxon>Bacteria</taxon>
        <taxon>Pseudomonadati</taxon>
        <taxon>Pseudomonadota</taxon>
        <taxon>Alphaproteobacteria</taxon>
        <taxon>Hyphomicrobiales</taxon>
        <taxon>Rhizobiaceae</taxon>
        <taxon>Peteryoungia</taxon>
    </lineage>
</organism>
<dbReference type="Gene3D" id="3.30.450.20">
    <property type="entry name" value="PAS domain"/>
    <property type="match status" value="1"/>
</dbReference>
<dbReference type="EMBL" id="CP058350">
    <property type="protein sequence ID" value="QLF68232.1"/>
    <property type="molecule type" value="Genomic_DNA"/>
</dbReference>
<proteinExistence type="predicted"/>